<accession>A0A0D2B9S7</accession>
<evidence type="ECO:0008006" key="5">
    <source>
        <dbReference type="Google" id="ProtNLM"/>
    </source>
</evidence>
<feature type="compositionally biased region" description="Low complexity" evidence="1">
    <location>
        <begin position="129"/>
        <end position="161"/>
    </location>
</feature>
<keyword evidence="2" id="KW-0732">Signal</keyword>
<dbReference type="AlphaFoldDB" id="A0A0D2B9S7"/>
<dbReference type="VEuPathDB" id="FungiDB:PV07_01136"/>
<dbReference type="EMBL" id="KN847040">
    <property type="protein sequence ID" value="KIW34357.1"/>
    <property type="molecule type" value="Genomic_DNA"/>
</dbReference>
<feature type="signal peptide" evidence="2">
    <location>
        <begin position="1"/>
        <end position="23"/>
    </location>
</feature>
<sequence length="311" mass="32333">MPSRTRSAAVVATALSLLSFSSALPKPQATDPAQGDYLAACIAATSSDQTDICNPDSIAAIQYCVVSTAPPGSVAAVIGAMVTYCAEQREPAKYNTSSTAVAWSNSTRTTTSYTTTSSPAPQWIQWSNSSTTTTKPNPTSTPSQWADWSSTTSSTTISPSPQWIQWSNATSTNSTSEWIDWNTASPSVTTSTPAAETWSDWTVSTSDEPVPPQATSSTWEDWSSTTPSVAATEAPSSTWADWTSMPTLPSASSSSTLTKTWTFGATSSVSVGISSSTPDTPMASTFVGAANRLGSPASMFLAAAVALLPVL</sequence>
<dbReference type="HOGENOM" id="CLU_894291_0_0_1"/>
<proteinExistence type="predicted"/>
<protein>
    <recommendedName>
        <fullName evidence="5">Extracellular membrane protein CFEM domain-containing protein</fullName>
    </recommendedName>
</protein>
<gene>
    <name evidence="3" type="ORF">PV07_01136</name>
</gene>
<organism evidence="3 4">
    <name type="scientific">Cladophialophora immunda</name>
    <dbReference type="NCBI Taxonomy" id="569365"/>
    <lineage>
        <taxon>Eukaryota</taxon>
        <taxon>Fungi</taxon>
        <taxon>Dikarya</taxon>
        <taxon>Ascomycota</taxon>
        <taxon>Pezizomycotina</taxon>
        <taxon>Eurotiomycetes</taxon>
        <taxon>Chaetothyriomycetidae</taxon>
        <taxon>Chaetothyriales</taxon>
        <taxon>Herpotrichiellaceae</taxon>
        <taxon>Cladophialophora</taxon>
    </lineage>
</organism>
<feature type="compositionally biased region" description="Low complexity" evidence="1">
    <location>
        <begin position="215"/>
        <end position="228"/>
    </location>
</feature>
<reference evidence="3 4" key="1">
    <citation type="submission" date="2015-01" db="EMBL/GenBank/DDBJ databases">
        <title>The Genome Sequence of Cladophialophora immunda CBS83496.</title>
        <authorList>
            <consortium name="The Broad Institute Genomics Platform"/>
            <person name="Cuomo C."/>
            <person name="de Hoog S."/>
            <person name="Gorbushina A."/>
            <person name="Stielow B."/>
            <person name="Teixiera M."/>
            <person name="Abouelleil A."/>
            <person name="Chapman S.B."/>
            <person name="Priest M."/>
            <person name="Young S.K."/>
            <person name="Wortman J."/>
            <person name="Nusbaum C."/>
            <person name="Birren B."/>
        </authorList>
    </citation>
    <scope>NUCLEOTIDE SEQUENCE [LARGE SCALE GENOMIC DNA]</scope>
    <source>
        <strain evidence="3 4">CBS 83496</strain>
    </source>
</reference>
<feature type="region of interest" description="Disordered" evidence="1">
    <location>
        <begin position="129"/>
        <end position="163"/>
    </location>
</feature>
<dbReference type="Proteomes" id="UP000054466">
    <property type="component" value="Unassembled WGS sequence"/>
</dbReference>
<dbReference type="RefSeq" id="XP_016254573.1">
    <property type="nucleotide sequence ID" value="XM_016387645.1"/>
</dbReference>
<feature type="chain" id="PRO_5002254325" description="Extracellular membrane protein CFEM domain-containing protein" evidence="2">
    <location>
        <begin position="24"/>
        <end position="311"/>
    </location>
</feature>
<feature type="region of interest" description="Disordered" evidence="1">
    <location>
        <begin position="201"/>
        <end position="242"/>
    </location>
</feature>
<keyword evidence="4" id="KW-1185">Reference proteome</keyword>
<evidence type="ECO:0000256" key="1">
    <source>
        <dbReference type="SAM" id="MobiDB-lite"/>
    </source>
</evidence>
<dbReference type="GeneID" id="27340330"/>
<evidence type="ECO:0000313" key="3">
    <source>
        <dbReference type="EMBL" id="KIW34357.1"/>
    </source>
</evidence>
<name>A0A0D2B9S7_9EURO</name>
<evidence type="ECO:0000313" key="4">
    <source>
        <dbReference type="Proteomes" id="UP000054466"/>
    </source>
</evidence>
<evidence type="ECO:0000256" key="2">
    <source>
        <dbReference type="SAM" id="SignalP"/>
    </source>
</evidence>
<dbReference type="OrthoDB" id="10564338at2759"/>